<evidence type="ECO:0000313" key="1">
    <source>
        <dbReference type="EMBL" id="KAK2866763.1"/>
    </source>
</evidence>
<reference evidence="1" key="1">
    <citation type="submission" date="2023-08" db="EMBL/GenBank/DDBJ databases">
        <title>Pelteobagrus vachellii genome.</title>
        <authorList>
            <person name="Liu H."/>
        </authorList>
    </citation>
    <scope>NUCLEOTIDE SEQUENCE</scope>
    <source>
        <strain evidence="1">PRFRI_2022a</strain>
        <tissue evidence="1">Muscle</tissue>
    </source>
</reference>
<organism evidence="1 2">
    <name type="scientific">Tachysurus vachellii</name>
    <name type="common">Darkbarbel catfish</name>
    <name type="synonym">Pelteobagrus vachellii</name>
    <dbReference type="NCBI Taxonomy" id="175792"/>
    <lineage>
        <taxon>Eukaryota</taxon>
        <taxon>Metazoa</taxon>
        <taxon>Chordata</taxon>
        <taxon>Craniata</taxon>
        <taxon>Vertebrata</taxon>
        <taxon>Euteleostomi</taxon>
        <taxon>Actinopterygii</taxon>
        <taxon>Neopterygii</taxon>
        <taxon>Teleostei</taxon>
        <taxon>Ostariophysi</taxon>
        <taxon>Siluriformes</taxon>
        <taxon>Bagridae</taxon>
        <taxon>Tachysurus</taxon>
    </lineage>
</organism>
<keyword evidence="2" id="KW-1185">Reference proteome</keyword>
<dbReference type="AlphaFoldDB" id="A0AA88T7Q6"/>
<dbReference type="Proteomes" id="UP001187315">
    <property type="component" value="Unassembled WGS sequence"/>
</dbReference>
<name>A0AA88T7Q6_TACVA</name>
<dbReference type="EMBL" id="JAVHJS010000002">
    <property type="protein sequence ID" value="KAK2866763.1"/>
    <property type="molecule type" value="Genomic_DNA"/>
</dbReference>
<proteinExistence type="predicted"/>
<gene>
    <name evidence="1" type="ORF">Q7C36_002819</name>
</gene>
<protein>
    <submittedName>
        <fullName evidence="1">Uncharacterized protein</fullName>
    </submittedName>
</protein>
<accession>A0AA88T7Q6</accession>
<comment type="caution">
    <text evidence="1">The sequence shown here is derived from an EMBL/GenBank/DDBJ whole genome shotgun (WGS) entry which is preliminary data.</text>
</comment>
<evidence type="ECO:0000313" key="2">
    <source>
        <dbReference type="Proteomes" id="UP001187315"/>
    </source>
</evidence>
<sequence>MAAAELGSVSAVAGPVEAKLGLGIDTGVSVGPTKIEAKILGTGVTLGSTMGISLFGSEFKFKFF</sequence>